<feature type="domain" description="GmrSD restriction endonucleases N-terminal" evidence="1">
    <location>
        <begin position="8"/>
        <end position="252"/>
    </location>
</feature>
<name>A0A179DFK1_9SPHI</name>
<dbReference type="InterPro" id="IPR004919">
    <property type="entry name" value="GmrSD_N"/>
</dbReference>
<dbReference type="OrthoDB" id="9798761at2"/>
<evidence type="ECO:0000313" key="3">
    <source>
        <dbReference type="Proteomes" id="UP000078459"/>
    </source>
</evidence>
<evidence type="ECO:0000259" key="1">
    <source>
        <dbReference type="Pfam" id="PF03235"/>
    </source>
</evidence>
<keyword evidence="3" id="KW-1185">Reference proteome</keyword>
<dbReference type="PANTHER" id="PTHR35149:SF2">
    <property type="entry name" value="DUF262 DOMAIN-CONTAINING PROTEIN"/>
    <property type="match status" value="1"/>
</dbReference>
<dbReference type="STRING" id="1826909.A5893_09645"/>
<gene>
    <name evidence="2" type="ORF">A5893_09645</name>
</gene>
<dbReference type="Proteomes" id="UP000078459">
    <property type="component" value="Unassembled WGS sequence"/>
</dbReference>
<reference evidence="2 3" key="1">
    <citation type="submission" date="2016-04" db="EMBL/GenBank/DDBJ databases">
        <authorList>
            <person name="Evans L.H."/>
            <person name="Alamgir A."/>
            <person name="Owens N."/>
            <person name="Weber N.D."/>
            <person name="Virtaneva K."/>
            <person name="Barbian K."/>
            <person name="Babar A."/>
            <person name="Rosenke K."/>
        </authorList>
    </citation>
    <scope>NUCLEOTIDE SEQUENCE [LARGE SCALE GENOMIC DNA]</scope>
    <source>
        <strain evidence="2 3">CCM 8644</strain>
    </source>
</reference>
<comment type="caution">
    <text evidence="2">The sequence shown here is derived from an EMBL/GenBank/DDBJ whole genome shotgun (WGS) entry which is preliminary data.</text>
</comment>
<sequence length="694" mass="82840">MKAGKYTIKELFLNKNIDSIIVPEIQRDYVWGRDQVESLLKSLVYDFNKFTSSDNFLNLDIEDETLKKALINHYKSIKYSSSIGFIYAYSDKEFADKYFLIDGQQRLTTIYLTLAVIASLDKEFAEIFKKQFFVNKKSFIEYRVRESSYLFINKAINQIVCDNSYNLKDNYWYYDSYKHDKTIQSIITNLDIIRAYFADENVDTSLFKDYLLDFVQFWYFDTNISEQGEELYVYMNARGEGMQSSENLKADLLAQIETSTLKNKWGEKWESWQDVFWKIRGKNENADNVFNEFIYCVAGIQNMKNELGIEIEHIDQKYTKPSHNQLLKSLETDGLVTIQKYINAFEILFSSEIDEFCIKSNLHYDWLKKLRKIFRQLLNKNYTNWFANVNDKNRGTERNRMVLVWSILDYLTKYSTIDENLLLSIRIFYNRYHNFDRAVLSNIINANEFAKHTYKAIITDNTNNEEVLKYEFIHSKENHIDFTKILSLIWKIEDHPINLDGRDVKNINSSHLIDYTDEITLNHLKNIHEKFFHLFPITVEDNDTIDWKNYNLFLTTLITYGKFWMSKVTNDYDNLDFDKERRIVRDIDSSKECFKRFFKDLINSDSLEDLSVKKITEPVYNVDSEDVEDVVKFYNFHLREKMWNQGWYVAMGNHKHQKVDKYFPNFWRLVNTKGNFQGGQPQVLSRMVKIKVED</sequence>
<evidence type="ECO:0000313" key="2">
    <source>
        <dbReference type="EMBL" id="OAQ39827.1"/>
    </source>
</evidence>
<dbReference type="EMBL" id="LWHJ01000027">
    <property type="protein sequence ID" value="OAQ39827.1"/>
    <property type="molecule type" value="Genomic_DNA"/>
</dbReference>
<reference evidence="2 3" key="2">
    <citation type="submission" date="2016-06" db="EMBL/GenBank/DDBJ databases">
        <title>Pedobacter psychrophilus sp. nov., isolated from Antarctic fragmentary rock.</title>
        <authorList>
            <person name="Svec P."/>
        </authorList>
    </citation>
    <scope>NUCLEOTIDE SEQUENCE [LARGE SCALE GENOMIC DNA]</scope>
    <source>
        <strain evidence="2 3">CCM 8644</strain>
    </source>
</reference>
<dbReference type="PANTHER" id="PTHR35149">
    <property type="entry name" value="SLL5132 PROTEIN"/>
    <property type="match status" value="1"/>
</dbReference>
<accession>A0A179DFK1</accession>
<organism evidence="2 3">
    <name type="scientific">Pedobacter psychrophilus</name>
    <dbReference type="NCBI Taxonomy" id="1826909"/>
    <lineage>
        <taxon>Bacteria</taxon>
        <taxon>Pseudomonadati</taxon>
        <taxon>Bacteroidota</taxon>
        <taxon>Sphingobacteriia</taxon>
        <taxon>Sphingobacteriales</taxon>
        <taxon>Sphingobacteriaceae</taxon>
        <taxon>Pedobacter</taxon>
    </lineage>
</organism>
<dbReference type="Pfam" id="PF03235">
    <property type="entry name" value="GmrSD_N"/>
    <property type="match status" value="1"/>
</dbReference>
<proteinExistence type="predicted"/>
<dbReference type="AlphaFoldDB" id="A0A179DFK1"/>
<dbReference type="RefSeq" id="WP_068822444.1">
    <property type="nucleotide sequence ID" value="NZ_LWHJ01000027.1"/>
</dbReference>
<protein>
    <recommendedName>
        <fullName evidence="1">GmrSD restriction endonucleases N-terminal domain-containing protein</fullName>
    </recommendedName>
</protein>